<accession>A0A7G9YPU9</accession>
<protein>
    <submittedName>
        <fullName evidence="3">Uncharacterized protein</fullName>
    </submittedName>
</protein>
<feature type="transmembrane region" description="Helical" evidence="2">
    <location>
        <begin position="180"/>
        <end position="200"/>
    </location>
</feature>
<keyword evidence="1" id="KW-0175">Coiled coil</keyword>
<reference evidence="3" key="1">
    <citation type="submission" date="2020-06" db="EMBL/GenBank/DDBJ databases">
        <title>Unique genomic features of the anaerobic methanotrophic archaea.</title>
        <authorList>
            <person name="Chadwick G.L."/>
            <person name="Skennerton C.T."/>
            <person name="Laso-Perez R."/>
            <person name="Leu A.O."/>
            <person name="Speth D.R."/>
            <person name="Yu H."/>
            <person name="Morgan-Lang C."/>
            <person name="Hatzenpichler R."/>
            <person name="Goudeau D."/>
            <person name="Malmstrom R."/>
            <person name="Brazelton W.J."/>
            <person name="Woyke T."/>
            <person name="Hallam S.J."/>
            <person name="Tyson G.W."/>
            <person name="Wegener G."/>
            <person name="Boetius A."/>
            <person name="Orphan V."/>
        </authorList>
    </citation>
    <scope>NUCLEOTIDE SEQUENCE</scope>
</reference>
<proteinExistence type="predicted"/>
<evidence type="ECO:0000256" key="2">
    <source>
        <dbReference type="SAM" id="Phobius"/>
    </source>
</evidence>
<feature type="transmembrane region" description="Helical" evidence="2">
    <location>
        <begin position="31"/>
        <end position="48"/>
    </location>
</feature>
<keyword evidence="2" id="KW-0472">Membrane</keyword>
<feature type="coiled-coil region" evidence="1">
    <location>
        <begin position="289"/>
        <end position="348"/>
    </location>
</feature>
<feature type="transmembrane region" description="Helical" evidence="2">
    <location>
        <begin position="140"/>
        <end position="160"/>
    </location>
</feature>
<evidence type="ECO:0000256" key="1">
    <source>
        <dbReference type="SAM" id="Coils"/>
    </source>
</evidence>
<feature type="transmembrane region" description="Helical" evidence="2">
    <location>
        <begin position="60"/>
        <end position="84"/>
    </location>
</feature>
<feature type="transmembrane region" description="Helical" evidence="2">
    <location>
        <begin position="212"/>
        <end position="236"/>
    </location>
</feature>
<sequence length="420" mass="47733">MPEKGSSEAMWLEYIMKLNDRKLNRQKASGFTVWALLTALTILIFTIIENLKLIFSSSDNYFLLWLFISVSINTLSALLIICACSDKSALGRDRRLVTKLSESSIGSTFILFLLILLSALIINVYVGIESSSKNLESSPYYLFGVFFFFLICAACGDWLVKRRARKKGLGLPEAAVHNKVNTIFFVVAFILFSVSIFSITDIEKNIHVLNNIGIIKLTLYIGISVFILLTLIGLAANRIEYDWIENLERKIMIEDLKAEEIRSIFVKEFLGETVMQWLNTIQSEMDTGFNNHIAEIKNAMAELENARKHIEQIRSVYTQNEDEIVEGLKEVSDKIASIENSINASKNSINVISKNIEKIELIRYRGPLTDDEQIILDIIIKESKNKVKENKSEAVKLESELGKFADEQNILHEKIKLDLT</sequence>
<gene>
    <name evidence="3" type="ORF">MMAJBCMK_00016</name>
</gene>
<keyword evidence="2" id="KW-0812">Transmembrane</keyword>
<evidence type="ECO:0000313" key="3">
    <source>
        <dbReference type="EMBL" id="QNO50033.1"/>
    </source>
</evidence>
<dbReference type="EMBL" id="MT631402">
    <property type="protein sequence ID" value="QNO50033.1"/>
    <property type="molecule type" value="Genomic_DNA"/>
</dbReference>
<feature type="transmembrane region" description="Helical" evidence="2">
    <location>
        <begin position="105"/>
        <end position="128"/>
    </location>
</feature>
<name>A0A7G9YPU9_9EURY</name>
<keyword evidence="2" id="KW-1133">Transmembrane helix</keyword>
<organism evidence="3">
    <name type="scientific">Candidatus Methanogaster sp. ANME-2c ERB4</name>
    <dbReference type="NCBI Taxonomy" id="2759911"/>
    <lineage>
        <taxon>Archaea</taxon>
        <taxon>Methanobacteriati</taxon>
        <taxon>Methanobacteriota</taxon>
        <taxon>Stenosarchaea group</taxon>
        <taxon>Methanomicrobia</taxon>
        <taxon>Methanosarcinales</taxon>
        <taxon>ANME-2 cluster</taxon>
        <taxon>Candidatus Methanogasteraceae</taxon>
        <taxon>Candidatus Methanogaster</taxon>
    </lineage>
</organism>
<dbReference type="AlphaFoldDB" id="A0A7G9YPU9"/>